<dbReference type="EMBL" id="AUWU02000005">
    <property type="protein sequence ID" value="KAH0573467.1"/>
    <property type="molecule type" value="Genomic_DNA"/>
</dbReference>
<reference evidence="1 2" key="1">
    <citation type="journal article" date="2014" name="PLoS Genet.">
        <title>The Genome of Spironucleus salmonicida Highlights a Fish Pathogen Adapted to Fluctuating Environments.</title>
        <authorList>
            <person name="Xu F."/>
            <person name="Jerlstrom-Hultqvist J."/>
            <person name="Einarsson E."/>
            <person name="Astvaldsson A."/>
            <person name="Svard S.G."/>
            <person name="Andersson J.O."/>
        </authorList>
    </citation>
    <scope>NUCLEOTIDE SEQUENCE</scope>
    <source>
        <strain evidence="2">ATCC 50377</strain>
    </source>
</reference>
<protein>
    <submittedName>
        <fullName evidence="1">Uncharacterized protein</fullName>
    </submittedName>
</protein>
<name>V6LWE5_9EUKA</name>
<organism evidence="1">
    <name type="scientific">Spironucleus salmonicida</name>
    <dbReference type="NCBI Taxonomy" id="348837"/>
    <lineage>
        <taxon>Eukaryota</taxon>
        <taxon>Metamonada</taxon>
        <taxon>Diplomonadida</taxon>
        <taxon>Hexamitidae</taxon>
        <taxon>Hexamitinae</taxon>
        <taxon>Spironucleus</taxon>
    </lineage>
</organism>
<evidence type="ECO:0000313" key="1">
    <source>
        <dbReference type="EMBL" id="EST45134.1"/>
    </source>
</evidence>
<proteinExistence type="predicted"/>
<reference evidence="2" key="2">
    <citation type="submission" date="2020-12" db="EMBL/GenBank/DDBJ databases">
        <title>New Spironucleus salmonicida genome in near-complete chromosomes.</title>
        <authorList>
            <person name="Xu F."/>
            <person name="Kurt Z."/>
            <person name="Jimenez-Gonzalez A."/>
            <person name="Astvaldsson A."/>
            <person name="Andersson J.O."/>
            <person name="Svard S.G."/>
        </authorList>
    </citation>
    <scope>NUCLEOTIDE SEQUENCE</scope>
    <source>
        <strain evidence="2">ATCC 50377</strain>
    </source>
</reference>
<dbReference type="Proteomes" id="UP000018208">
    <property type="component" value="Unassembled WGS sequence"/>
</dbReference>
<gene>
    <name evidence="1" type="ORF">SS50377_15156</name>
    <name evidence="2" type="ORF">SS50377_25587</name>
</gene>
<dbReference type="AlphaFoldDB" id="V6LWE5"/>
<keyword evidence="3" id="KW-1185">Reference proteome</keyword>
<evidence type="ECO:0000313" key="2">
    <source>
        <dbReference type="EMBL" id="KAH0573467.1"/>
    </source>
</evidence>
<dbReference type="EMBL" id="KI546101">
    <property type="protein sequence ID" value="EST45134.1"/>
    <property type="molecule type" value="Genomic_DNA"/>
</dbReference>
<accession>V6LWE5</accession>
<sequence length="870" mass="98877">MIDSCISVAVINNTIALANLKRIDIFDIISGQKKISITSVEDIVKVISCDDQFAFISLQSVGIIFESTNSKYVVQPHLQQNIKDKAKDIEFKYVDLIYDKCLYIVNYDGKTILLDNKLTTLRWQNIEELKFIAQNIFNVDGKSIILFDNGVLKINKQDNLQFLGKVAFSKIKNCQYLSNYSILKGIGVFGDIILVLSNGTIVSIAVEIVQGSNGKERVGTVQKIYELGGGLNQSAQSSLYHQFVAKSSNKLMIIRDLDNQKDMALDLLPQFIKHIFLNDDVILGIHKSYNVKDYQVPNIQNSQLVLSFINRLKAGPVKFYGLQSINQTDFIDVFELDDYLSIMFANKSGNISSFILNMTQDLQEVITHDLKAELLNIKQIDINNFAYITKNNKVVILNIQSKESTLFVNLDKFAKIFSLTVDKEKRLIIIGVIQEFMDNNIMIYQPKIFIYQKGSPTLISAILLTETSNIQDLPIEHDILLLNMNNQAEQLCFAIIYKNQLQIRLLCSGIILDIIDINQINVTDQVYMSFYQNKLNLISNQFYLQYSGITLDTIQSYIDEGLNYEQAQQKTQLFNEFDDTQFNTQINNSYSKAVSSANTTKSPTLAINIQNESAPTVSEIQDEQLRNGLTEQKISIVKKSIAEMSSDFDEDIEKVVQDTIKTRNNVDDLDVSQLSNKQSESLTQNLQRVIQNIQVINENDYFPIFNLRPDQDLEIDVEIDKAQNEQIVGSSTLLKTPITPVYRDSISNDFDDTVKEITASQLVKLENSQTTISTIPIELNNQSLTMSISLTSTLVQMQQVLNQQILLAETQDINLQSIPANQRKEVKKQVDLLQNTIRRINLLYDFDDDVEKKLEELTKTLLGMTIKSDK</sequence>
<evidence type="ECO:0000313" key="3">
    <source>
        <dbReference type="Proteomes" id="UP000018208"/>
    </source>
</evidence>
<dbReference type="VEuPathDB" id="GiardiaDB:SS50377_25587"/>